<sequence>MNRDEHRTWHPCLRDVLQFTYSSQPLYLHQSTTLPTPVNHSTYTSQPLYLPSQPSTPVLQLR</sequence>
<feature type="region of interest" description="Disordered" evidence="1">
    <location>
        <begin position="38"/>
        <end position="62"/>
    </location>
</feature>
<comment type="caution">
    <text evidence="2">The sequence shown here is derived from an EMBL/GenBank/DDBJ whole genome shotgun (WGS) entry which is preliminary data.</text>
</comment>
<evidence type="ECO:0000313" key="2">
    <source>
        <dbReference type="EMBL" id="KAG7154662.1"/>
    </source>
</evidence>
<protein>
    <submittedName>
        <fullName evidence="2">Uncharacterized protein</fullName>
    </submittedName>
</protein>
<proteinExistence type="predicted"/>
<keyword evidence="3" id="KW-1185">Reference proteome</keyword>
<evidence type="ECO:0000313" key="3">
    <source>
        <dbReference type="Proteomes" id="UP000747542"/>
    </source>
</evidence>
<evidence type="ECO:0000256" key="1">
    <source>
        <dbReference type="SAM" id="MobiDB-lite"/>
    </source>
</evidence>
<reference evidence="2" key="1">
    <citation type="journal article" date="2021" name="Sci. Adv.">
        <title>The American lobster genome reveals insights on longevity, neural, and immune adaptations.</title>
        <authorList>
            <person name="Polinski J.M."/>
            <person name="Zimin A.V."/>
            <person name="Clark K.F."/>
            <person name="Kohn A.B."/>
            <person name="Sadowski N."/>
            <person name="Timp W."/>
            <person name="Ptitsyn A."/>
            <person name="Khanna P."/>
            <person name="Romanova D.Y."/>
            <person name="Williams P."/>
            <person name="Greenwood S.J."/>
            <person name="Moroz L.L."/>
            <person name="Walt D.R."/>
            <person name="Bodnar A.G."/>
        </authorList>
    </citation>
    <scope>NUCLEOTIDE SEQUENCE</scope>
    <source>
        <strain evidence="2">GMGI-L3</strain>
    </source>
</reference>
<accession>A0A8J5J8H7</accession>
<name>A0A8J5J8H7_HOMAM</name>
<dbReference type="Proteomes" id="UP000747542">
    <property type="component" value="Unassembled WGS sequence"/>
</dbReference>
<organism evidence="2 3">
    <name type="scientific">Homarus americanus</name>
    <name type="common">American lobster</name>
    <dbReference type="NCBI Taxonomy" id="6706"/>
    <lineage>
        <taxon>Eukaryota</taxon>
        <taxon>Metazoa</taxon>
        <taxon>Ecdysozoa</taxon>
        <taxon>Arthropoda</taxon>
        <taxon>Crustacea</taxon>
        <taxon>Multicrustacea</taxon>
        <taxon>Malacostraca</taxon>
        <taxon>Eumalacostraca</taxon>
        <taxon>Eucarida</taxon>
        <taxon>Decapoda</taxon>
        <taxon>Pleocyemata</taxon>
        <taxon>Astacidea</taxon>
        <taxon>Nephropoidea</taxon>
        <taxon>Nephropidae</taxon>
        <taxon>Homarus</taxon>
    </lineage>
</organism>
<dbReference type="AlphaFoldDB" id="A0A8J5J8H7"/>
<gene>
    <name evidence="2" type="ORF">Hamer_G015012</name>
</gene>
<dbReference type="EMBL" id="JAHLQT010044109">
    <property type="protein sequence ID" value="KAG7154662.1"/>
    <property type="molecule type" value="Genomic_DNA"/>
</dbReference>